<evidence type="ECO:0000256" key="1">
    <source>
        <dbReference type="SAM" id="MobiDB-lite"/>
    </source>
</evidence>
<protein>
    <submittedName>
        <fullName evidence="2">Conserved domain protein</fullName>
    </submittedName>
</protein>
<proteinExistence type="predicted"/>
<accession>F3QWX1</accession>
<dbReference type="EMBL" id="AFBR01000083">
    <property type="protein sequence ID" value="EGG51421.1"/>
    <property type="molecule type" value="Genomic_DNA"/>
</dbReference>
<dbReference type="HOGENOM" id="CLU_2701471_0_0_10"/>
<feature type="region of interest" description="Disordered" evidence="1">
    <location>
        <begin position="32"/>
        <end position="56"/>
    </location>
</feature>
<comment type="caution">
    <text evidence="2">The sequence shown here is derived from an EMBL/GenBank/DDBJ whole genome shotgun (WGS) entry which is preliminary data.</text>
</comment>
<dbReference type="Proteomes" id="UP000005546">
    <property type="component" value="Unassembled WGS sequence"/>
</dbReference>
<reference evidence="2 3" key="1">
    <citation type="submission" date="2011-02" db="EMBL/GenBank/DDBJ databases">
        <authorList>
            <person name="Weinstock G."/>
            <person name="Sodergren E."/>
            <person name="Clifton S."/>
            <person name="Fulton L."/>
            <person name="Fulton B."/>
            <person name="Courtney L."/>
            <person name="Fronick C."/>
            <person name="Harrison M."/>
            <person name="Strong C."/>
            <person name="Farmer C."/>
            <person name="Delahaunty K."/>
            <person name="Markovic C."/>
            <person name="Hall O."/>
            <person name="Minx P."/>
            <person name="Tomlinson C."/>
            <person name="Mitreva M."/>
            <person name="Hou S."/>
            <person name="Chen J."/>
            <person name="Wollam A."/>
            <person name="Pepin K.H."/>
            <person name="Johnson M."/>
            <person name="Bhonagiri V."/>
            <person name="Zhang X."/>
            <person name="Suruliraj S."/>
            <person name="Warren W."/>
            <person name="Chinwalla A."/>
            <person name="Mardis E.R."/>
            <person name="Wilson R.K."/>
        </authorList>
    </citation>
    <scope>NUCLEOTIDE SEQUENCE [LARGE SCALE GENOMIC DNA]</scope>
    <source>
        <strain evidence="2 3">YIT 11841</strain>
    </source>
</reference>
<evidence type="ECO:0000313" key="2">
    <source>
        <dbReference type="EMBL" id="EGG51421.1"/>
    </source>
</evidence>
<name>F3QWX1_9BACT</name>
<organism evidence="2 3">
    <name type="scientific">Paraprevotella xylaniphila YIT 11841</name>
    <dbReference type="NCBI Taxonomy" id="762982"/>
    <lineage>
        <taxon>Bacteria</taxon>
        <taxon>Pseudomonadati</taxon>
        <taxon>Bacteroidota</taxon>
        <taxon>Bacteroidia</taxon>
        <taxon>Bacteroidales</taxon>
        <taxon>Prevotellaceae</taxon>
        <taxon>Paraprevotella</taxon>
    </lineage>
</organism>
<dbReference type="AlphaFoldDB" id="F3QWX1"/>
<evidence type="ECO:0000313" key="3">
    <source>
        <dbReference type="Proteomes" id="UP000005546"/>
    </source>
</evidence>
<sequence>MQRVGEQHADKKNVFSAKRKIIWLRLNHKFTQQMQKTNRKPSKRLKEPNKKTSQPLYLPSFAGFRFDIMSASV</sequence>
<keyword evidence="3" id="KW-1185">Reference proteome</keyword>
<gene>
    <name evidence="2" type="ORF">HMPREF9442_02703</name>
</gene>